<evidence type="ECO:0000313" key="1">
    <source>
        <dbReference type="EMBL" id="SMP03848.1"/>
    </source>
</evidence>
<organism evidence="1 2">
    <name type="scientific">Laceyella tengchongensis</name>
    <dbReference type="NCBI Taxonomy" id="574699"/>
    <lineage>
        <taxon>Bacteria</taxon>
        <taxon>Bacillati</taxon>
        <taxon>Bacillota</taxon>
        <taxon>Bacilli</taxon>
        <taxon>Bacillales</taxon>
        <taxon>Thermoactinomycetaceae</taxon>
        <taxon>Laceyella</taxon>
    </lineage>
</organism>
<dbReference type="RefSeq" id="WP_154986924.1">
    <property type="nucleotide sequence ID" value="NZ_FXTU01000001.1"/>
</dbReference>
<proteinExistence type="predicted"/>
<accession>A0AA46AD93</accession>
<name>A0AA46AD93_9BACL</name>
<dbReference type="AlphaFoldDB" id="A0AA46AD93"/>
<protein>
    <submittedName>
        <fullName evidence="1">Uncharacterized protein</fullName>
    </submittedName>
</protein>
<keyword evidence="2" id="KW-1185">Reference proteome</keyword>
<dbReference type="EMBL" id="FXTU01000001">
    <property type="protein sequence ID" value="SMP03848.1"/>
    <property type="molecule type" value="Genomic_DNA"/>
</dbReference>
<gene>
    <name evidence="1" type="ORF">SAMN06265361_101490</name>
</gene>
<reference evidence="1" key="1">
    <citation type="submission" date="2017-05" db="EMBL/GenBank/DDBJ databases">
        <authorList>
            <person name="Varghese N."/>
            <person name="Submissions S."/>
        </authorList>
    </citation>
    <scope>NUCLEOTIDE SEQUENCE</scope>
    <source>
        <strain evidence="1">DSM 45262</strain>
    </source>
</reference>
<comment type="caution">
    <text evidence="1">The sequence shown here is derived from an EMBL/GenBank/DDBJ whole genome shotgun (WGS) entry which is preliminary data.</text>
</comment>
<evidence type="ECO:0000313" key="2">
    <source>
        <dbReference type="Proteomes" id="UP001157946"/>
    </source>
</evidence>
<sequence>MHGTNGKVTVVVGFGATGVLYIPLQADYTAIKENQAPANTALEMTCINGVWQYEQ</sequence>
<dbReference type="Proteomes" id="UP001157946">
    <property type="component" value="Unassembled WGS sequence"/>
</dbReference>